<evidence type="ECO:0000313" key="1">
    <source>
        <dbReference type="EMBL" id="EFH68318.1"/>
    </source>
</evidence>
<dbReference type="Proteomes" id="UP000008694">
    <property type="component" value="Unassembled WGS sequence"/>
</dbReference>
<proteinExistence type="predicted"/>
<name>D7KQ63_ARALL</name>
<gene>
    <name evidence="1" type="ORF">ARALYDRAFT_887296</name>
</gene>
<evidence type="ECO:0000313" key="2">
    <source>
        <dbReference type="Proteomes" id="UP000008694"/>
    </source>
</evidence>
<reference evidence="2" key="1">
    <citation type="journal article" date="2011" name="Nat. Genet.">
        <title>The Arabidopsis lyrata genome sequence and the basis of rapid genome size change.</title>
        <authorList>
            <person name="Hu T.T."/>
            <person name="Pattyn P."/>
            <person name="Bakker E.G."/>
            <person name="Cao J."/>
            <person name="Cheng J.-F."/>
            <person name="Clark R.M."/>
            <person name="Fahlgren N."/>
            <person name="Fawcett J.A."/>
            <person name="Grimwood J."/>
            <person name="Gundlach H."/>
            <person name="Haberer G."/>
            <person name="Hollister J.D."/>
            <person name="Ossowski S."/>
            <person name="Ottilar R.P."/>
            <person name="Salamov A.A."/>
            <person name="Schneeberger K."/>
            <person name="Spannagl M."/>
            <person name="Wang X."/>
            <person name="Yang L."/>
            <person name="Nasrallah M.E."/>
            <person name="Bergelson J."/>
            <person name="Carrington J.C."/>
            <person name="Gaut B.S."/>
            <person name="Schmutz J."/>
            <person name="Mayer K.F.X."/>
            <person name="Van de Peer Y."/>
            <person name="Grigoriev I.V."/>
            <person name="Nordborg M."/>
            <person name="Weigel D."/>
            <person name="Guo Y.-L."/>
        </authorList>
    </citation>
    <scope>NUCLEOTIDE SEQUENCE [LARGE SCALE GENOMIC DNA]</scope>
    <source>
        <strain evidence="2">cv. MN47</strain>
    </source>
</reference>
<accession>D7KQ63</accession>
<dbReference type="EMBL" id="GL348713">
    <property type="protein sequence ID" value="EFH68318.1"/>
    <property type="molecule type" value="Genomic_DNA"/>
</dbReference>
<dbReference type="AlphaFoldDB" id="D7KQ63"/>
<protein>
    <submittedName>
        <fullName evidence="1">Predicted protein</fullName>
    </submittedName>
</protein>
<dbReference type="Gramene" id="scaffold_100090.1">
    <property type="protein sequence ID" value="scaffold_100090.1"/>
    <property type="gene ID" value="scaffold_100090.1"/>
</dbReference>
<dbReference type="HOGENOM" id="CLU_2007017_0_0_1"/>
<sequence length="124" mass="14131">MSLYQHCISDLQTYGIISSFQFKLFKNFETDTTKPKKETPTLSFKEVIDLLEYKFIVISYYITGVLVWSNNGFSLLAPPKPFLGGNLDYSCVATLKNYSLINCSSFKSKPNFLKTNTSTSIMKH</sequence>
<organism evidence="2">
    <name type="scientific">Arabidopsis lyrata subsp. lyrata</name>
    <name type="common">Lyre-leaved rock-cress</name>
    <dbReference type="NCBI Taxonomy" id="81972"/>
    <lineage>
        <taxon>Eukaryota</taxon>
        <taxon>Viridiplantae</taxon>
        <taxon>Streptophyta</taxon>
        <taxon>Embryophyta</taxon>
        <taxon>Tracheophyta</taxon>
        <taxon>Spermatophyta</taxon>
        <taxon>Magnoliopsida</taxon>
        <taxon>eudicotyledons</taxon>
        <taxon>Gunneridae</taxon>
        <taxon>Pentapetalae</taxon>
        <taxon>rosids</taxon>
        <taxon>malvids</taxon>
        <taxon>Brassicales</taxon>
        <taxon>Brassicaceae</taxon>
        <taxon>Camelineae</taxon>
        <taxon>Arabidopsis</taxon>
    </lineage>
</organism>
<keyword evidence="2" id="KW-1185">Reference proteome</keyword>